<dbReference type="Gene3D" id="3.90.700.10">
    <property type="entry name" value="Succinate dehydrogenase/fumarate reductase flavoprotein, catalytic domain"/>
    <property type="match status" value="1"/>
</dbReference>
<protein>
    <recommendedName>
        <fullName evidence="5">Urocanate reductase</fullName>
        <ecNumber evidence="5">1.3.99.33</ecNumber>
    </recommendedName>
</protein>
<dbReference type="InterPro" id="IPR007329">
    <property type="entry name" value="FMN-bd"/>
</dbReference>
<reference evidence="7 8" key="1">
    <citation type="submission" date="2020-08" db="EMBL/GenBank/DDBJ databases">
        <title>Genomic Encyclopedia of Type Strains, Phase IV (KMG-IV): sequencing the most valuable type-strain genomes for metagenomic binning, comparative biology and taxonomic classification.</title>
        <authorList>
            <person name="Goeker M."/>
        </authorList>
    </citation>
    <scope>NUCLEOTIDE SEQUENCE [LARGE SCALE GENOMIC DNA]</scope>
    <source>
        <strain evidence="7 8">DSM 103462</strain>
    </source>
</reference>
<accession>A0A7W8G731</accession>
<dbReference type="GO" id="GO:0016020">
    <property type="term" value="C:membrane"/>
    <property type="evidence" value="ECO:0007669"/>
    <property type="project" value="InterPro"/>
</dbReference>
<evidence type="ECO:0000256" key="1">
    <source>
        <dbReference type="ARBA" id="ARBA00008040"/>
    </source>
</evidence>
<comment type="cofactor">
    <cofactor evidence="5">
        <name>FMN</name>
        <dbReference type="ChEBI" id="CHEBI:58210"/>
    </cofactor>
    <text evidence="5">Binds 1 or 2 FMN covalently per subunit.</text>
</comment>
<dbReference type="SMART" id="SM00900">
    <property type="entry name" value="FMN_bind"/>
    <property type="match status" value="1"/>
</dbReference>
<evidence type="ECO:0000313" key="7">
    <source>
        <dbReference type="EMBL" id="MBB5224939.1"/>
    </source>
</evidence>
<sequence>MKLSKIFSLFLSILFLFVSCEKEQSSLRDGMFIGKGHGRNGTVEVSITVSGGKIIDAEIIKDIESPNIAEIAKKRIIEKFLRDGSTSMIDAVSGATITSNAILDALDEAIAISQGIKKTSIIYKDSECDIVIIGAGGAGLTAATEAASRGAKVLVLEKMPIVGGNSNFSTGGINACYTKEQERLGIKDSKEVFFNDTMRGGQYLNDPDLVRTLIDNSAAMVEWLQTPMIGADLSDVGAFGGATNKRIHRPKGGGAIGAHLIPLLQKAALKQGAEIRLNNKVIDILSNNGRACGVRVAYEGGEYTVHSKAVIVATGGFGANPEMIEFYQASLAGFATTNHKGATGDAFKMVEKFDAQLIQMEQIQIHPTVVKGTGIMITEALRGNGAILVNKAGRRFVNEMETRDIVSAAVLKNPERSAYLLFDQSVRDSLKAVETYANQNLLSEGANLVELSRAIAVDAVALEYTVDQYNKAVQAKKDPDFGRNPESMERTLSNPPFYAIEIEPAIHHTMGGLKINTRAQVLNKLGLPIPGLFAAGEVTGGVHGGQRLGGNAVADICIFGKIAADSAIEFVSK</sequence>
<name>A0A7W8G731_9SPIR</name>
<keyword evidence="4 5" id="KW-0560">Oxidoreductase</keyword>
<dbReference type="SUPFAM" id="SSF56425">
    <property type="entry name" value="Succinate dehydrogenase/fumarate reductase flavoprotein, catalytic domain"/>
    <property type="match status" value="1"/>
</dbReference>
<feature type="domain" description="FMN-binding" evidence="6">
    <location>
        <begin position="38"/>
        <end position="113"/>
    </location>
</feature>
<dbReference type="Gene3D" id="3.50.50.60">
    <property type="entry name" value="FAD/NAD(P)-binding domain"/>
    <property type="match status" value="1"/>
</dbReference>
<evidence type="ECO:0000256" key="5">
    <source>
        <dbReference type="RuleBase" id="RU366062"/>
    </source>
</evidence>
<dbReference type="PANTHER" id="PTHR43400">
    <property type="entry name" value="FUMARATE REDUCTASE"/>
    <property type="match status" value="1"/>
</dbReference>
<comment type="caution">
    <text evidence="7">The sequence shown here is derived from an EMBL/GenBank/DDBJ whole genome shotgun (WGS) entry which is preliminary data.</text>
</comment>
<dbReference type="PROSITE" id="PS51257">
    <property type="entry name" value="PROKAR_LIPOPROTEIN"/>
    <property type="match status" value="1"/>
</dbReference>
<evidence type="ECO:0000259" key="6">
    <source>
        <dbReference type="SMART" id="SM00900"/>
    </source>
</evidence>
<dbReference type="PRINTS" id="PR00368">
    <property type="entry name" value="FADPNR"/>
</dbReference>
<comment type="similarity">
    <text evidence="1 5">Belongs to the FAD-dependent oxidoreductase 2 family. FRD/SDH subfamily.</text>
</comment>
<keyword evidence="8" id="KW-1185">Reference proteome</keyword>
<comment type="catalytic activity">
    <reaction evidence="5">
        <text>dihydrourocanate + A = urocanate + AH2</text>
        <dbReference type="Rhea" id="RHEA:36059"/>
        <dbReference type="ChEBI" id="CHEBI:13193"/>
        <dbReference type="ChEBI" id="CHEBI:17499"/>
        <dbReference type="ChEBI" id="CHEBI:27247"/>
        <dbReference type="ChEBI" id="CHEBI:72991"/>
        <dbReference type="EC" id="1.3.99.33"/>
    </reaction>
</comment>
<dbReference type="InterPro" id="IPR050315">
    <property type="entry name" value="FAD-oxidoreductase_2"/>
</dbReference>
<dbReference type="GO" id="GO:0016627">
    <property type="term" value="F:oxidoreductase activity, acting on the CH-CH group of donors"/>
    <property type="evidence" value="ECO:0007669"/>
    <property type="project" value="UniProtKB-ARBA"/>
</dbReference>
<organism evidence="7 8">
    <name type="scientific">Treponema ruminis</name>
    <dbReference type="NCBI Taxonomy" id="744515"/>
    <lineage>
        <taxon>Bacteria</taxon>
        <taxon>Pseudomonadati</taxon>
        <taxon>Spirochaetota</taxon>
        <taxon>Spirochaetia</taxon>
        <taxon>Spirochaetales</taxon>
        <taxon>Treponemataceae</taxon>
        <taxon>Treponema</taxon>
    </lineage>
</organism>
<proteinExistence type="inferred from homology"/>
<dbReference type="PANTHER" id="PTHR43400:SF7">
    <property type="entry name" value="FAD-DEPENDENT OXIDOREDUCTASE 2 FAD BINDING DOMAIN-CONTAINING PROTEIN"/>
    <property type="match status" value="1"/>
</dbReference>
<evidence type="ECO:0000256" key="2">
    <source>
        <dbReference type="ARBA" id="ARBA00022630"/>
    </source>
</evidence>
<gene>
    <name evidence="7" type="ORF">HNP76_000279</name>
</gene>
<dbReference type="InterPro" id="IPR036188">
    <property type="entry name" value="FAD/NAD-bd_sf"/>
</dbReference>
<evidence type="ECO:0000313" key="8">
    <source>
        <dbReference type="Proteomes" id="UP000518887"/>
    </source>
</evidence>
<dbReference type="SUPFAM" id="SSF51905">
    <property type="entry name" value="FAD/NAD(P)-binding domain"/>
    <property type="match status" value="1"/>
</dbReference>
<dbReference type="EC" id="1.3.99.33" evidence="5"/>
<dbReference type="Gene3D" id="3.90.1010.20">
    <property type="match status" value="1"/>
</dbReference>
<evidence type="ECO:0000256" key="4">
    <source>
        <dbReference type="ARBA" id="ARBA00023002"/>
    </source>
</evidence>
<dbReference type="InterPro" id="IPR003953">
    <property type="entry name" value="FAD-dep_OxRdtase_2_FAD-bd"/>
</dbReference>
<dbReference type="AlphaFoldDB" id="A0A7W8G731"/>
<evidence type="ECO:0000256" key="3">
    <source>
        <dbReference type="ARBA" id="ARBA00022827"/>
    </source>
</evidence>
<dbReference type="EMBL" id="JACHFQ010000001">
    <property type="protein sequence ID" value="MBB5224939.1"/>
    <property type="molecule type" value="Genomic_DNA"/>
</dbReference>
<dbReference type="RefSeq" id="WP_260309034.1">
    <property type="nucleotide sequence ID" value="NZ_JACHFQ010000001.1"/>
</dbReference>
<keyword evidence="3 5" id="KW-0274">FAD</keyword>
<comment type="cofactor">
    <cofactor evidence="5">
        <name>FAD</name>
        <dbReference type="ChEBI" id="CHEBI:57692"/>
    </cofactor>
    <text evidence="5">Binds 1 FAD per subunit.</text>
</comment>
<dbReference type="NCBIfam" id="TIGR01813">
    <property type="entry name" value="flavo_cyto_c"/>
    <property type="match status" value="1"/>
</dbReference>
<dbReference type="Pfam" id="PF00890">
    <property type="entry name" value="FAD_binding_2"/>
    <property type="match status" value="1"/>
</dbReference>
<dbReference type="GO" id="GO:0010181">
    <property type="term" value="F:FMN binding"/>
    <property type="evidence" value="ECO:0007669"/>
    <property type="project" value="InterPro"/>
</dbReference>
<dbReference type="InterPro" id="IPR010960">
    <property type="entry name" value="Flavocytochrome_c"/>
</dbReference>
<dbReference type="Pfam" id="PF04205">
    <property type="entry name" value="FMN_bind"/>
    <property type="match status" value="1"/>
</dbReference>
<dbReference type="InterPro" id="IPR027477">
    <property type="entry name" value="Succ_DH/fumarate_Rdtase_cat_sf"/>
</dbReference>
<keyword evidence="2 5" id="KW-0285">Flavoprotein</keyword>
<dbReference type="Proteomes" id="UP000518887">
    <property type="component" value="Unassembled WGS sequence"/>
</dbReference>
<dbReference type="FunFam" id="3.90.700.10:FF:000007">
    <property type="entry name" value="NADH-dependent fumarate reductase"/>
    <property type="match status" value="1"/>
</dbReference>